<organism evidence="2 3">
    <name type="scientific">Aliiroseovarius sediminilitoris</name>
    <dbReference type="NCBI Taxonomy" id="1173584"/>
    <lineage>
        <taxon>Bacteria</taxon>
        <taxon>Pseudomonadati</taxon>
        <taxon>Pseudomonadota</taxon>
        <taxon>Alphaproteobacteria</taxon>
        <taxon>Rhodobacterales</taxon>
        <taxon>Paracoccaceae</taxon>
        <taxon>Aliiroseovarius</taxon>
    </lineage>
</organism>
<dbReference type="OrthoDB" id="117888at2"/>
<evidence type="ECO:0000313" key="3">
    <source>
        <dbReference type="Proteomes" id="UP000199650"/>
    </source>
</evidence>
<name>A0A1I0PVR0_9RHOB</name>
<dbReference type="Pfam" id="PF20432">
    <property type="entry name" value="Xre-like-HTH"/>
    <property type="match status" value="1"/>
</dbReference>
<accession>A0A1I0PVR0</accession>
<dbReference type="EMBL" id="FOJB01000001">
    <property type="protein sequence ID" value="SEW18563.1"/>
    <property type="molecule type" value="Genomic_DNA"/>
</dbReference>
<dbReference type="GO" id="GO:0003677">
    <property type="term" value="F:DNA binding"/>
    <property type="evidence" value="ECO:0007669"/>
    <property type="project" value="InterPro"/>
</dbReference>
<evidence type="ECO:0000313" key="2">
    <source>
        <dbReference type="EMBL" id="SEW18563.1"/>
    </source>
</evidence>
<proteinExistence type="predicted"/>
<protein>
    <recommendedName>
        <fullName evidence="1">Antitoxin Xre-like helix-turn-helix domain-containing protein</fullName>
    </recommendedName>
</protein>
<gene>
    <name evidence="2" type="ORF">SAMN05444851_1960</name>
</gene>
<dbReference type="Proteomes" id="UP000199650">
    <property type="component" value="Unassembled WGS sequence"/>
</dbReference>
<reference evidence="2 3" key="1">
    <citation type="submission" date="2016-10" db="EMBL/GenBank/DDBJ databases">
        <authorList>
            <person name="de Groot N.N."/>
        </authorList>
    </citation>
    <scope>NUCLEOTIDE SEQUENCE [LARGE SCALE GENOMIC DNA]</scope>
    <source>
        <strain evidence="2 3">DSM 29439</strain>
    </source>
</reference>
<feature type="domain" description="Antitoxin Xre-like helix-turn-helix" evidence="1">
    <location>
        <begin position="16"/>
        <end position="77"/>
    </location>
</feature>
<evidence type="ECO:0000259" key="1">
    <source>
        <dbReference type="Pfam" id="PF20432"/>
    </source>
</evidence>
<sequence length="135" mass="14819">MHAAPQPITPPPARPTSDHAAVALKAFGRIAEAWDLKLDDAAALADMSTSTWKRARNPGFKGDLTRDQMLRLSALVGIYKSLHLYFDETIADQWITLANTGPLFDGARPIDTMIADGLPQFLRVRNYVDALRGGM</sequence>
<dbReference type="STRING" id="1173584.SAMN05444851_1960"/>
<dbReference type="InterPro" id="IPR046847">
    <property type="entry name" value="Xre-like_HTH"/>
</dbReference>
<keyword evidence="3" id="KW-1185">Reference proteome</keyword>
<dbReference type="RefSeq" id="WP_091430244.1">
    <property type="nucleotide sequence ID" value="NZ_FOJB01000001.1"/>
</dbReference>
<dbReference type="AlphaFoldDB" id="A0A1I0PVR0"/>